<evidence type="ECO:0000256" key="9">
    <source>
        <dbReference type="ARBA" id="ARBA00023170"/>
    </source>
</evidence>
<comment type="caution">
    <text evidence="15">The sequence shown here is derived from an EMBL/GenBank/DDBJ whole genome shotgun (WGS) entry which is preliminary data.</text>
</comment>
<keyword evidence="9" id="KW-0675">Receptor</keyword>
<dbReference type="SUPFAM" id="SSF53822">
    <property type="entry name" value="Periplasmic binding protein-like I"/>
    <property type="match status" value="1"/>
</dbReference>
<evidence type="ECO:0000256" key="2">
    <source>
        <dbReference type="ARBA" id="ARBA00007242"/>
    </source>
</evidence>
<evidence type="ECO:0000256" key="4">
    <source>
        <dbReference type="ARBA" id="ARBA00022692"/>
    </source>
</evidence>
<reference evidence="15 16" key="1">
    <citation type="submission" date="2024-09" db="EMBL/GenBank/DDBJ databases">
        <title>A chromosome-level genome assembly of Gray's grenadier anchovy, Coilia grayii.</title>
        <authorList>
            <person name="Fu Z."/>
        </authorList>
    </citation>
    <scope>NUCLEOTIDE SEQUENCE [LARGE SCALE GENOMIC DNA]</scope>
    <source>
        <strain evidence="15">G4</strain>
        <tissue evidence="15">Muscle</tissue>
    </source>
</reference>
<feature type="region of interest" description="Disordered" evidence="12">
    <location>
        <begin position="1"/>
        <end position="28"/>
    </location>
</feature>
<dbReference type="InterPro" id="IPR011500">
    <property type="entry name" value="GPCR_3_9-Cys_dom"/>
</dbReference>
<dbReference type="FunFam" id="2.10.50.30:FF:000002">
    <property type="entry name" value="Vomeronasal 2 receptor, h1"/>
    <property type="match status" value="1"/>
</dbReference>
<evidence type="ECO:0000313" key="15">
    <source>
        <dbReference type="EMBL" id="KAL2095657.1"/>
    </source>
</evidence>
<dbReference type="PANTHER" id="PTHR24061">
    <property type="entry name" value="CALCIUM-SENSING RECEPTOR-RELATED"/>
    <property type="match status" value="1"/>
</dbReference>
<evidence type="ECO:0000313" key="16">
    <source>
        <dbReference type="Proteomes" id="UP001591681"/>
    </source>
</evidence>
<keyword evidence="8 13" id="KW-0472">Membrane</keyword>
<dbReference type="Gene3D" id="3.40.50.2300">
    <property type="match status" value="2"/>
</dbReference>
<feature type="transmembrane region" description="Helical" evidence="13">
    <location>
        <begin position="706"/>
        <end position="728"/>
    </location>
</feature>
<dbReference type="Pfam" id="PF00003">
    <property type="entry name" value="7tm_3"/>
    <property type="match status" value="1"/>
</dbReference>
<feature type="transmembrane region" description="Helical" evidence="13">
    <location>
        <begin position="788"/>
        <end position="812"/>
    </location>
</feature>
<feature type="transmembrane region" description="Helical" evidence="13">
    <location>
        <begin position="894"/>
        <end position="916"/>
    </location>
</feature>
<evidence type="ECO:0000256" key="10">
    <source>
        <dbReference type="ARBA" id="ARBA00023180"/>
    </source>
</evidence>
<dbReference type="FunFam" id="3.40.50.2300:FF:000016">
    <property type="entry name" value="Taste 1 receptor member 2"/>
    <property type="match status" value="1"/>
</dbReference>
<dbReference type="EMBL" id="JBHFQA010000007">
    <property type="protein sequence ID" value="KAL2095657.1"/>
    <property type="molecule type" value="Genomic_DNA"/>
</dbReference>
<evidence type="ECO:0000256" key="6">
    <source>
        <dbReference type="ARBA" id="ARBA00022989"/>
    </source>
</evidence>
<evidence type="ECO:0000256" key="1">
    <source>
        <dbReference type="ARBA" id="ARBA00004651"/>
    </source>
</evidence>
<keyword evidence="10" id="KW-0325">Glycoprotein</keyword>
<proteinExistence type="inferred from homology"/>
<keyword evidence="3" id="KW-1003">Cell membrane</keyword>
<feature type="transmembrane region" description="Helical" evidence="13">
    <location>
        <begin position="636"/>
        <end position="661"/>
    </location>
</feature>
<feature type="region of interest" description="Disordered" evidence="12">
    <location>
        <begin position="933"/>
        <end position="955"/>
    </location>
</feature>
<feature type="transmembrane region" description="Helical" evidence="13">
    <location>
        <begin position="673"/>
        <end position="694"/>
    </location>
</feature>
<dbReference type="InterPro" id="IPR000337">
    <property type="entry name" value="GPCR_3"/>
</dbReference>
<feature type="compositionally biased region" description="Low complexity" evidence="12">
    <location>
        <begin position="943"/>
        <end position="955"/>
    </location>
</feature>
<keyword evidence="5" id="KW-0732">Signal</keyword>
<feature type="transmembrane region" description="Helical" evidence="13">
    <location>
        <begin position="832"/>
        <end position="856"/>
    </location>
</feature>
<keyword evidence="6 13" id="KW-1133">Transmembrane helix</keyword>
<feature type="transmembrane region" description="Helical" evidence="13">
    <location>
        <begin position="868"/>
        <end position="888"/>
    </location>
</feature>
<dbReference type="PRINTS" id="PR00248">
    <property type="entry name" value="GPCRMGR"/>
</dbReference>
<organism evidence="15 16">
    <name type="scientific">Coilia grayii</name>
    <name type="common">Gray's grenadier anchovy</name>
    <dbReference type="NCBI Taxonomy" id="363190"/>
    <lineage>
        <taxon>Eukaryota</taxon>
        <taxon>Metazoa</taxon>
        <taxon>Chordata</taxon>
        <taxon>Craniata</taxon>
        <taxon>Vertebrata</taxon>
        <taxon>Euteleostomi</taxon>
        <taxon>Actinopterygii</taxon>
        <taxon>Neopterygii</taxon>
        <taxon>Teleostei</taxon>
        <taxon>Clupei</taxon>
        <taxon>Clupeiformes</taxon>
        <taxon>Clupeoidei</taxon>
        <taxon>Engraulidae</taxon>
        <taxon>Coilinae</taxon>
        <taxon>Coilia</taxon>
    </lineage>
</organism>
<keyword evidence="4 13" id="KW-0812">Transmembrane</keyword>
<dbReference type="InterPro" id="IPR017978">
    <property type="entry name" value="GPCR_3_C"/>
</dbReference>
<dbReference type="InterPro" id="IPR028082">
    <property type="entry name" value="Peripla_BP_I"/>
</dbReference>
<evidence type="ECO:0000256" key="13">
    <source>
        <dbReference type="SAM" id="Phobius"/>
    </source>
</evidence>
<dbReference type="AlphaFoldDB" id="A0ABD1K973"/>
<dbReference type="PRINTS" id="PR00592">
    <property type="entry name" value="CASENSINGR"/>
</dbReference>
<comment type="similarity">
    <text evidence="2">Belongs to the G-protein coupled receptor 3 family.</text>
</comment>
<dbReference type="PROSITE" id="PS50259">
    <property type="entry name" value="G_PROTEIN_RECEP_F3_4"/>
    <property type="match status" value="1"/>
</dbReference>
<comment type="subcellular location">
    <subcellularLocation>
        <location evidence="1">Cell membrane</location>
        <topology evidence="1">Multi-pass membrane protein</topology>
    </subcellularLocation>
</comment>
<dbReference type="GO" id="GO:0005886">
    <property type="term" value="C:plasma membrane"/>
    <property type="evidence" value="ECO:0007669"/>
    <property type="project" value="UniProtKB-SubCell"/>
</dbReference>
<feature type="compositionally biased region" description="Basic and acidic residues" evidence="12">
    <location>
        <begin position="933"/>
        <end position="942"/>
    </location>
</feature>
<dbReference type="PANTHER" id="PTHR24061:SF1">
    <property type="entry name" value="VOMERONASAL 2, RECEPTOR 2-RELATED"/>
    <property type="match status" value="1"/>
</dbReference>
<protein>
    <recommendedName>
        <fullName evidence="14">G-protein coupled receptors family 3 profile domain-containing protein</fullName>
    </recommendedName>
</protein>
<evidence type="ECO:0000256" key="8">
    <source>
        <dbReference type="ARBA" id="ARBA00023136"/>
    </source>
</evidence>
<dbReference type="GO" id="GO:0004930">
    <property type="term" value="F:G protein-coupled receptor activity"/>
    <property type="evidence" value="ECO:0007669"/>
    <property type="project" value="UniProtKB-KW"/>
</dbReference>
<name>A0ABD1K973_9TELE</name>
<gene>
    <name evidence="15" type="ORF">ACEWY4_007805</name>
</gene>
<dbReference type="Proteomes" id="UP001591681">
    <property type="component" value="Unassembled WGS sequence"/>
</dbReference>
<dbReference type="Gene3D" id="2.10.50.30">
    <property type="entry name" value="GPCR, family 3, nine cysteines domain"/>
    <property type="match status" value="1"/>
</dbReference>
<accession>A0ABD1K973</accession>
<evidence type="ECO:0000256" key="5">
    <source>
        <dbReference type="ARBA" id="ARBA00022729"/>
    </source>
</evidence>
<evidence type="ECO:0000256" key="11">
    <source>
        <dbReference type="ARBA" id="ARBA00023224"/>
    </source>
</evidence>
<evidence type="ECO:0000256" key="12">
    <source>
        <dbReference type="SAM" id="MobiDB-lite"/>
    </source>
</evidence>
<dbReference type="Pfam" id="PF01094">
    <property type="entry name" value="ANF_receptor"/>
    <property type="match status" value="1"/>
</dbReference>
<evidence type="ECO:0000259" key="14">
    <source>
        <dbReference type="PROSITE" id="PS50259"/>
    </source>
</evidence>
<keyword evidence="11" id="KW-0807">Transducer</keyword>
<dbReference type="InterPro" id="IPR001828">
    <property type="entry name" value="ANF_lig-bd_rcpt"/>
</dbReference>
<sequence>MPATSGERVGNERSSPQSQSASNLKINETWMQRPRVDAEASCKLKAKFNLNGYKSVEKKTVVVGGMFSVHKRLASADGNTTSEPVSSGCEGFNFRSFRWTQTMLFAINEINARTDLLPKTDLGYVIYDSCFTISKAVEGTLTYLTGQDEAVPNYRCGSGAPLAALVGAGGSDLSIATARILGLYYFPQVSYASSCSVLESQFQFPTFLRTIPSDVHQSTAMAHLVLHFGWTWVGTIASDDDYGKYGIKEFKEQVEEAGVCISFSETLPKRGSPEAIQRIVQTVLESTAKIIMVFSSDVDLSPLLDELLRQNVTNRTWIASEAWVTSAAIARHPGVQQVLAGTLGFGLHRADIPGLQRHLLGIDPYEHPLAEEFWERAFNCTLDYGRALRNAKARVARAAQETGNATAGQALARAVPEGLCSGQESLQRLNNTYTDVSQLRLTYSVYKSVYSVAHALHNLEDCEPGQGPFENGSCADISNFEPWQLMYYLKNVRFVVPHTGEKFEFKDGGVDGLYEIINWQINAEGEFSYVQVGFYNSTAPAESKMTINNASIIWNNGILEVPRSVCSEICQPGTRKGIRQGEPVCCFDCIPCADGEISNTSDARACIQCSEDYWSNANRDACVPKTIEFLDFGEPLGITLIVISAFGALVTLVICGVFLVHLGTPMAQVNDPLLSFFLLFGLVVTFLCSIVFLGEPQHWSCMTSQVALALGFALCLSSIMGKSAVLMLRARAAKQVRSAAKAAAKAAKAAAAAAAAASAQSPDVVQTAPPPPAPKEYVDALLPAHQRAIAVVCTLIQAVACTVWLCLLPPHPSKNMASQNIKIILECDPGNVVFISCVFAYDILLALLAFAFAFTARKLEDHFSEAKSITFGMLVFFIVWISFVPAYLSTRGKFMVAVQIFAILASSFGLLACIFLPKCYVLLVKPERNTMEEMKPRAKGRDASNTGTSASLTTSTTASTDLNATTISTVCDD</sequence>
<evidence type="ECO:0000256" key="3">
    <source>
        <dbReference type="ARBA" id="ARBA00022475"/>
    </source>
</evidence>
<feature type="compositionally biased region" description="Polar residues" evidence="12">
    <location>
        <begin position="12"/>
        <end position="28"/>
    </location>
</feature>
<keyword evidence="7" id="KW-0297">G-protein coupled receptor</keyword>
<dbReference type="InterPro" id="IPR038550">
    <property type="entry name" value="GPCR_3_9-Cys_sf"/>
</dbReference>
<dbReference type="InterPro" id="IPR000068">
    <property type="entry name" value="GPCR_3_Ca_sens_rcpt-rel"/>
</dbReference>
<dbReference type="Pfam" id="PF07562">
    <property type="entry name" value="NCD3G"/>
    <property type="match status" value="1"/>
</dbReference>
<feature type="domain" description="G-protein coupled receptors family 3 profile" evidence="14">
    <location>
        <begin position="636"/>
        <end position="938"/>
    </location>
</feature>
<dbReference type="CDD" id="cd06364">
    <property type="entry name" value="PBP1_CaSR"/>
    <property type="match status" value="1"/>
</dbReference>
<keyword evidence="16" id="KW-1185">Reference proteome</keyword>
<evidence type="ECO:0000256" key="7">
    <source>
        <dbReference type="ARBA" id="ARBA00023040"/>
    </source>
</evidence>